<accession>A0ABW9VVF8</accession>
<feature type="transmembrane region" description="Helical" evidence="1">
    <location>
        <begin position="12"/>
        <end position="31"/>
    </location>
</feature>
<evidence type="ECO:0000256" key="1">
    <source>
        <dbReference type="SAM" id="Phobius"/>
    </source>
</evidence>
<keyword evidence="1" id="KW-0472">Membrane</keyword>
<evidence type="ECO:0000313" key="2">
    <source>
        <dbReference type="EMBL" id="MYN25557.1"/>
    </source>
</evidence>
<keyword evidence="3" id="KW-1185">Reference proteome</keyword>
<protein>
    <recommendedName>
        <fullName evidence="4">DUF4760 domain-containing protein</fullName>
    </recommendedName>
</protein>
<evidence type="ECO:0008006" key="4">
    <source>
        <dbReference type="Google" id="ProtNLM"/>
    </source>
</evidence>
<dbReference type="EMBL" id="WWCT01000002">
    <property type="protein sequence ID" value="MYN25557.1"/>
    <property type="molecule type" value="Genomic_DNA"/>
</dbReference>
<evidence type="ECO:0000313" key="3">
    <source>
        <dbReference type="Proteomes" id="UP000642144"/>
    </source>
</evidence>
<keyword evidence="1" id="KW-1133">Transmembrane helix</keyword>
<dbReference type="Proteomes" id="UP000642144">
    <property type="component" value="Unassembled WGS sequence"/>
</dbReference>
<name>A0ABW9VVF8_9BURK</name>
<organism evidence="2 3">
    <name type="scientific">Duganella levis</name>
    <dbReference type="NCBI Taxonomy" id="2692169"/>
    <lineage>
        <taxon>Bacteria</taxon>
        <taxon>Pseudomonadati</taxon>
        <taxon>Pseudomonadota</taxon>
        <taxon>Betaproteobacteria</taxon>
        <taxon>Burkholderiales</taxon>
        <taxon>Oxalobacteraceae</taxon>
        <taxon>Telluria group</taxon>
        <taxon>Duganella</taxon>
    </lineage>
</organism>
<dbReference type="RefSeq" id="WP_161053661.1">
    <property type="nucleotide sequence ID" value="NZ_WWCT01000002.1"/>
</dbReference>
<comment type="caution">
    <text evidence="2">The sequence shown here is derived from an EMBL/GenBank/DDBJ whole genome shotgun (WGS) entry which is preliminary data.</text>
</comment>
<proteinExistence type="predicted"/>
<gene>
    <name evidence="2" type="ORF">GTP69_03975</name>
</gene>
<reference evidence="2 3" key="1">
    <citation type="submission" date="2019-12" db="EMBL/GenBank/DDBJ databases">
        <title>Novel species isolated from a subtropical stream in China.</title>
        <authorList>
            <person name="Lu H."/>
        </authorList>
    </citation>
    <scope>NUCLEOTIDE SEQUENCE [LARGE SCALE GENOMIC DNA]</scope>
    <source>
        <strain evidence="2 3">CY42W</strain>
    </source>
</reference>
<keyword evidence="1" id="KW-0812">Transmembrane</keyword>
<sequence>MTEAQLSHYASWASIISLFISILSLLYLRSIKHNLIKFRRKRRIRDLLEYILTTTSQDSAESMEKLVALRRNLPMRAWSKFTARGRIVIELHRHIEAGDMAAVREVIYDWLSYSGDL</sequence>